<evidence type="ECO:0000313" key="3">
    <source>
        <dbReference type="Proteomes" id="UP000007875"/>
    </source>
</evidence>
<proteinExistence type="predicted"/>
<dbReference type="InterPro" id="IPR036465">
    <property type="entry name" value="vWFA_dom_sf"/>
</dbReference>
<dbReference type="Pfam" id="PF03731">
    <property type="entry name" value="Ku_N"/>
    <property type="match status" value="1"/>
</dbReference>
<organism evidence="2 3">
    <name type="scientific">Ciona savignyi</name>
    <name type="common">Pacific transparent sea squirt</name>
    <dbReference type="NCBI Taxonomy" id="51511"/>
    <lineage>
        <taxon>Eukaryota</taxon>
        <taxon>Metazoa</taxon>
        <taxon>Chordata</taxon>
        <taxon>Tunicata</taxon>
        <taxon>Ascidiacea</taxon>
        <taxon>Phlebobranchia</taxon>
        <taxon>Cionidae</taxon>
        <taxon>Ciona</taxon>
    </lineage>
</organism>
<dbReference type="GO" id="GO:0043564">
    <property type="term" value="C:Ku70:Ku80 complex"/>
    <property type="evidence" value="ECO:0007669"/>
    <property type="project" value="TreeGrafter"/>
</dbReference>
<dbReference type="PANTHER" id="PTHR12604:SF4">
    <property type="entry name" value="X-RAY REPAIR CROSS-COMPLEMENTING PROTEIN 5"/>
    <property type="match status" value="1"/>
</dbReference>
<dbReference type="GeneTree" id="ENSGT00940000153239"/>
<sequence>QQEALVLCVDVGHGMVDSPNEETTSLGLSIQIISMLVQRKIFSQSKDEIALVLFGTDETANPLHQVDNDSYHNIAIAFPMGTPNFDMLNFISNQLKPGENEADFVDALTVSLDHLYKETRSKKITTCRIVMFTNFSHASSDDNLDGIIGGFNVDGMHVQL</sequence>
<dbReference type="eggNOG" id="KOG2326">
    <property type="taxonomic scope" value="Eukaryota"/>
</dbReference>
<dbReference type="Ensembl" id="ENSCSAVT00000000285.1">
    <property type="protein sequence ID" value="ENSCSAVP00000000283.1"/>
    <property type="gene ID" value="ENSCSAVG00000000154.1"/>
</dbReference>
<evidence type="ECO:0000259" key="1">
    <source>
        <dbReference type="Pfam" id="PF03731"/>
    </source>
</evidence>
<dbReference type="HOGENOM" id="CLU_105184_0_0_1"/>
<dbReference type="OMA" id="YHNIAIA"/>
<protein>
    <recommendedName>
        <fullName evidence="1">Ku70/Ku80 N-terminal alpha/beta domain-containing protein</fullName>
    </recommendedName>
</protein>
<dbReference type="InParanoid" id="H2Y4N5"/>
<dbReference type="STRING" id="51511.ENSCSAVP00000000283"/>
<dbReference type="Gene3D" id="3.40.50.410">
    <property type="entry name" value="von Willebrand factor, type A domain"/>
    <property type="match status" value="1"/>
</dbReference>
<reference evidence="3" key="1">
    <citation type="submission" date="2003-08" db="EMBL/GenBank/DDBJ databases">
        <authorList>
            <person name="Birren B."/>
            <person name="Nusbaum C."/>
            <person name="Abebe A."/>
            <person name="Abouelleil A."/>
            <person name="Adekoya E."/>
            <person name="Ait-zahra M."/>
            <person name="Allen N."/>
            <person name="Allen T."/>
            <person name="An P."/>
            <person name="Anderson M."/>
            <person name="Anderson S."/>
            <person name="Arachchi H."/>
            <person name="Armbruster J."/>
            <person name="Bachantsang P."/>
            <person name="Baldwin J."/>
            <person name="Barry A."/>
            <person name="Bayul T."/>
            <person name="Blitshsteyn B."/>
            <person name="Bloom T."/>
            <person name="Blye J."/>
            <person name="Boguslavskiy L."/>
            <person name="Borowsky M."/>
            <person name="Boukhgalter B."/>
            <person name="Brunache A."/>
            <person name="Butler J."/>
            <person name="Calixte N."/>
            <person name="Calvo S."/>
            <person name="Camarata J."/>
            <person name="Campo K."/>
            <person name="Chang J."/>
            <person name="Cheshatsang Y."/>
            <person name="Citroen M."/>
            <person name="Collymore A."/>
            <person name="Considine T."/>
            <person name="Cook A."/>
            <person name="Cooke P."/>
            <person name="Corum B."/>
            <person name="Cuomo C."/>
            <person name="David R."/>
            <person name="Dawoe T."/>
            <person name="Degray S."/>
            <person name="Dodge S."/>
            <person name="Dooley K."/>
            <person name="Dorje P."/>
            <person name="Dorjee K."/>
            <person name="Dorris L."/>
            <person name="Duffey N."/>
            <person name="Dupes A."/>
            <person name="Elkins T."/>
            <person name="Engels R."/>
            <person name="Erickson J."/>
            <person name="Farina A."/>
            <person name="Faro S."/>
            <person name="Ferreira P."/>
            <person name="Fischer H."/>
            <person name="Fitzgerald M."/>
            <person name="Foley K."/>
            <person name="Gage D."/>
            <person name="Galagan J."/>
            <person name="Gearin G."/>
            <person name="Gnerre S."/>
            <person name="Gnirke A."/>
            <person name="Goyette A."/>
            <person name="Graham J."/>
            <person name="Grandbois E."/>
            <person name="Gyaltsen K."/>
            <person name="Hafez N."/>
            <person name="Hagopian D."/>
            <person name="Hagos B."/>
            <person name="Hall J."/>
            <person name="Hatcher B."/>
            <person name="Heller A."/>
            <person name="Higgins H."/>
            <person name="Honan T."/>
            <person name="Horn A."/>
            <person name="Houde N."/>
            <person name="Hughes L."/>
            <person name="Hulme W."/>
            <person name="Husby E."/>
            <person name="Iliev I."/>
            <person name="Jaffe D."/>
            <person name="Jones C."/>
            <person name="Kamal M."/>
            <person name="Kamat A."/>
            <person name="Kamvysselis M."/>
            <person name="Karlsson E."/>
            <person name="Kells C."/>
            <person name="Kieu A."/>
            <person name="Kisner P."/>
            <person name="Kodira C."/>
            <person name="Kulbokas E."/>
            <person name="Labutti K."/>
            <person name="Lama D."/>
            <person name="Landers T."/>
            <person name="Leger J."/>
            <person name="Levine S."/>
            <person name="Lewis D."/>
            <person name="Lewis T."/>
            <person name="Lindblad-toh K."/>
            <person name="Liu X."/>
            <person name="Lokyitsang T."/>
            <person name="Lokyitsang Y."/>
            <person name="Lucien O."/>
            <person name="Lui A."/>
            <person name="Ma L.J."/>
            <person name="Mabbitt R."/>
            <person name="Macdonald J."/>
            <person name="Maclean C."/>
            <person name="Major J."/>
            <person name="Manning J."/>
            <person name="Marabella R."/>
            <person name="Maru K."/>
            <person name="Matthews C."/>
            <person name="Mauceli E."/>
            <person name="Mccarthy M."/>
            <person name="Mcdonough S."/>
            <person name="Mcghee T."/>
            <person name="Meldrim J."/>
            <person name="Meneus L."/>
            <person name="Mesirov J."/>
            <person name="Mihalev A."/>
            <person name="Mihova T."/>
            <person name="Mikkelsen T."/>
            <person name="Mlenga V."/>
            <person name="Moru K."/>
            <person name="Mozes J."/>
            <person name="Mulrain L."/>
            <person name="Munson G."/>
            <person name="Naylor J."/>
            <person name="Newes C."/>
            <person name="Nguyen C."/>
            <person name="Nguyen N."/>
            <person name="Nguyen T."/>
            <person name="Nicol R."/>
            <person name="Nielsen C."/>
            <person name="Nizzari M."/>
            <person name="Norbu C."/>
            <person name="Norbu N."/>
            <person name="O'donnell P."/>
            <person name="Okoawo O."/>
            <person name="O'leary S."/>
            <person name="Omotosho B."/>
            <person name="O'neill K."/>
            <person name="Osman S."/>
            <person name="Parker S."/>
            <person name="Perrin D."/>
            <person name="Phunkhang P."/>
            <person name="Piqani B."/>
            <person name="Purcell S."/>
            <person name="Rachupka T."/>
            <person name="Ramasamy U."/>
            <person name="Rameau R."/>
            <person name="Ray V."/>
            <person name="Raymond C."/>
            <person name="Retta R."/>
            <person name="Richardson S."/>
            <person name="Rise C."/>
            <person name="Rodriguez J."/>
            <person name="Rogers J."/>
            <person name="Rogov P."/>
            <person name="Rutman M."/>
            <person name="Schupbach R."/>
            <person name="Seaman C."/>
            <person name="Settipalli S."/>
            <person name="Sharpe T."/>
            <person name="Sheridan J."/>
            <person name="Sherpa N."/>
            <person name="Shi J."/>
            <person name="Smirnov S."/>
            <person name="Smith C."/>
            <person name="Sougnez C."/>
            <person name="Spencer B."/>
            <person name="Stalker J."/>
            <person name="Stange-thomann N."/>
            <person name="Stavropoulos S."/>
            <person name="Stetson K."/>
            <person name="Stone C."/>
            <person name="Stone S."/>
            <person name="Stubbs M."/>
            <person name="Talamas J."/>
            <person name="Tchuinga P."/>
            <person name="Tenzing P."/>
            <person name="Tesfaye S."/>
            <person name="Theodore J."/>
            <person name="Thoulutsang Y."/>
            <person name="Topham K."/>
            <person name="Towey S."/>
            <person name="Tsamla T."/>
            <person name="Tsomo N."/>
            <person name="Vallee D."/>
            <person name="Vassiliev H."/>
            <person name="Venkataraman V."/>
            <person name="Vinson J."/>
            <person name="Vo A."/>
            <person name="Wade C."/>
            <person name="Wang S."/>
            <person name="Wangchuk T."/>
            <person name="Wangdi T."/>
            <person name="Whittaker C."/>
            <person name="Wilkinson J."/>
            <person name="Wu Y."/>
            <person name="Wyman D."/>
            <person name="Yadav S."/>
            <person name="Yang S."/>
            <person name="Yang X."/>
            <person name="Yeager S."/>
            <person name="Yee E."/>
            <person name="Young G."/>
            <person name="Zainoun J."/>
            <person name="Zembeck L."/>
            <person name="Zimmer A."/>
            <person name="Zody M."/>
            <person name="Lander E."/>
        </authorList>
    </citation>
    <scope>NUCLEOTIDE SEQUENCE [LARGE SCALE GENOMIC DNA]</scope>
</reference>
<dbReference type="PANTHER" id="PTHR12604">
    <property type="entry name" value="KU AUTOANTIGEN DNA HELICASE"/>
    <property type="match status" value="1"/>
</dbReference>
<reference evidence="2" key="3">
    <citation type="submission" date="2025-09" db="UniProtKB">
        <authorList>
            <consortium name="Ensembl"/>
        </authorList>
    </citation>
    <scope>IDENTIFICATION</scope>
</reference>
<dbReference type="GO" id="GO:0042162">
    <property type="term" value="F:telomeric DNA binding"/>
    <property type="evidence" value="ECO:0007669"/>
    <property type="project" value="TreeGrafter"/>
</dbReference>
<dbReference type="GO" id="GO:0006303">
    <property type="term" value="P:double-strand break repair via nonhomologous end joining"/>
    <property type="evidence" value="ECO:0007669"/>
    <property type="project" value="TreeGrafter"/>
</dbReference>
<evidence type="ECO:0000313" key="2">
    <source>
        <dbReference type="Ensembl" id="ENSCSAVP00000000283.1"/>
    </source>
</evidence>
<dbReference type="GO" id="GO:0003690">
    <property type="term" value="F:double-stranded DNA binding"/>
    <property type="evidence" value="ECO:0007669"/>
    <property type="project" value="TreeGrafter"/>
</dbReference>
<accession>H2Y4N5</accession>
<feature type="domain" description="Ku70/Ku80 N-terminal alpha/beta" evidence="1">
    <location>
        <begin position="4"/>
        <end position="145"/>
    </location>
</feature>
<dbReference type="InterPro" id="IPR005161">
    <property type="entry name" value="Ku_N"/>
</dbReference>
<reference evidence="2" key="2">
    <citation type="submission" date="2025-08" db="UniProtKB">
        <authorList>
            <consortium name="Ensembl"/>
        </authorList>
    </citation>
    <scope>IDENTIFICATION</scope>
</reference>
<name>H2Y4N5_CIOSA</name>
<keyword evidence="3" id="KW-1185">Reference proteome</keyword>
<dbReference type="GO" id="GO:0000723">
    <property type="term" value="P:telomere maintenance"/>
    <property type="evidence" value="ECO:0007669"/>
    <property type="project" value="TreeGrafter"/>
</dbReference>
<dbReference type="AlphaFoldDB" id="H2Y4N5"/>
<dbReference type="SUPFAM" id="SSF53300">
    <property type="entry name" value="vWA-like"/>
    <property type="match status" value="1"/>
</dbReference>
<dbReference type="Proteomes" id="UP000007875">
    <property type="component" value="Unassembled WGS sequence"/>
</dbReference>